<gene>
    <name evidence="2" type="ORF">Raf01_30790</name>
</gene>
<dbReference type="NCBIfam" id="TIGR00738">
    <property type="entry name" value="rrf2_super"/>
    <property type="match status" value="1"/>
</dbReference>
<dbReference type="GO" id="GO:0003677">
    <property type="term" value="F:DNA binding"/>
    <property type="evidence" value="ECO:0007669"/>
    <property type="project" value="UniProtKB-KW"/>
</dbReference>
<keyword evidence="1" id="KW-0238">DNA-binding</keyword>
<comment type="caution">
    <text evidence="2">The sequence shown here is derived from an EMBL/GenBank/DDBJ whole genome shotgun (WGS) entry which is preliminary data.</text>
</comment>
<evidence type="ECO:0000313" key="3">
    <source>
        <dbReference type="Proteomes" id="UP000642748"/>
    </source>
</evidence>
<keyword evidence="3" id="KW-1185">Reference proteome</keyword>
<dbReference type="Pfam" id="PF02082">
    <property type="entry name" value="Rrf2"/>
    <property type="match status" value="1"/>
</dbReference>
<dbReference type="PROSITE" id="PS51197">
    <property type="entry name" value="HTH_RRF2_2"/>
    <property type="match status" value="1"/>
</dbReference>
<dbReference type="SUPFAM" id="SSF46785">
    <property type="entry name" value="Winged helix' DNA-binding domain"/>
    <property type="match status" value="1"/>
</dbReference>
<reference evidence="2" key="1">
    <citation type="submission" date="2021-01" db="EMBL/GenBank/DDBJ databases">
        <title>Whole genome shotgun sequence of Rugosimonospora africana NBRC 104875.</title>
        <authorList>
            <person name="Komaki H."/>
            <person name="Tamura T."/>
        </authorList>
    </citation>
    <scope>NUCLEOTIDE SEQUENCE</scope>
    <source>
        <strain evidence="2">NBRC 104875</strain>
    </source>
</reference>
<dbReference type="GO" id="GO:0005829">
    <property type="term" value="C:cytosol"/>
    <property type="evidence" value="ECO:0007669"/>
    <property type="project" value="TreeGrafter"/>
</dbReference>
<dbReference type="PANTHER" id="PTHR33221:SF5">
    <property type="entry name" value="HTH-TYPE TRANSCRIPTIONAL REGULATOR ISCR"/>
    <property type="match status" value="1"/>
</dbReference>
<proteinExistence type="predicted"/>
<dbReference type="AlphaFoldDB" id="A0A8J3VQC8"/>
<dbReference type="RefSeq" id="WP_203918556.1">
    <property type="nucleotide sequence ID" value="NZ_BONZ01000030.1"/>
</dbReference>
<evidence type="ECO:0000313" key="2">
    <source>
        <dbReference type="EMBL" id="GIH14907.1"/>
    </source>
</evidence>
<protein>
    <submittedName>
        <fullName evidence="2">Rrf2 family transcriptional regulator</fullName>
    </submittedName>
</protein>
<organism evidence="2 3">
    <name type="scientific">Rugosimonospora africana</name>
    <dbReference type="NCBI Taxonomy" id="556532"/>
    <lineage>
        <taxon>Bacteria</taxon>
        <taxon>Bacillati</taxon>
        <taxon>Actinomycetota</taxon>
        <taxon>Actinomycetes</taxon>
        <taxon>Micromonosporales</taxon>
        <taxon>Micromonosporaceae</taxon>
        <taxon>Rugosimonospora</taxon>
    </lineage>
</organism>
<sequence>MRVSARGDYAVRAALALAARHPATVSTQALADEQRLPRKFLEAVLADLRRADVVRAVRGCDGGYQLTREPNQVAVATILRAVDGPLAEVRGMRPEEVAYVGCAEHLSELWVAARSALRDVLDEVNLAQLASGRLPSRVRRLAAAPDAWQPR</sequence>
<dbReference type="InterPro" id="IPR036390">
    <property type="entry name" value="WH_DNA-bd_sf"/>
</dbReference>
<dbReference type="InterPro" id="IPR036388">
    <property type="entry name" value="WH-like_DNA-bd_sf"/>
</dbReference>
<accession>A0A8J3VQC8</accession>
<dbReference type="PANTHER" id="PTHR33221">
    <property type="entry name" value="WINGED HELIX-TURN-HELIX TRANSCRIPTIONAL REGULATOR, RRF2 FAMILY"/>
    <property type="match status" value="1"/>
</dbReference>
<dbReference type="InterPro" id="IPR000944">
    <property type="entry name" value="Tscrpt_reg_Rrf2"/>
</dbReference>
<evidence type="ECO:0000256" key="1">
    <source>
        <dbReference type="ARBA" id="ARBA00023125"/>
    </source>
</evidence>
<dbReference type="EMBL" id="BONZ01000030">
    <property type="protein sequence ID" value="GIH14907.1"/>
    <property type="molecule type" value="Genomic_DNA"/>
</dbReference>
<name>A0A8J3VQC8_9ACTN</name>
<dbReference type="GO" id="GO:0003700">
    <property type="term" value="F:DNA-binding transcription factor activity"/>
    <property type="evidence" value="ECO:0007669"/>
    <property type="project" value="TreeGrafter"/>
</dbReference>
<dbReference type="Gene3D" id="1.10.10.10">
    <property type="entry name" value="Winged helix-like DNA-binding domain superfamily/Winged helix DNA-binding domain"/>
    <property type="match status" value="1"/>
</dbReference>
<dbReference type="Proteomes" id="UP000642748">
    <property type="component" value="Unassembled WGS sequence"/>
</dbReference>